<dbReference type="Gene3D" id="2.60.40.10">
    <property type="entry name" value="Immunoglobulins"/>
    <property type="match status" value="1"/>
</dbReference>
<dbReference type="Proteomes" id="UP000694700">
    <property type="component" value="Unplaced"/>
</dbReference>
<evidence type="ECO:0000256" key="5">
    <source>
        <dbReference type="ARBA" id="ARBA00022427"/>
    </source>
</evidence>
<evidence type="ECO:0000256" key="14">
    <source>
        <dbReference type="ARBA" id="ARBA00023157"/>
    </source>
</evidence>
<evidence type="ECO:0000256" key="18">
    <source>
        <dbReference type="ARBA" id="ARBA00046718"/>
    </source>
</evidence>
<evidence type="ECO:0000256" key="7">
    <source>
        <dbReference type="ARBA" id="ARBA00022553"/>
    </source>
</evidence>
<evidence type="ECO:0000256" key="6">
    <source>
        <dbReference type="ARBA" id="ARBA00022475"/>
    </source>
</evidence>
<evidence type="ECO:0000313" key="21">
    <source>
        <dbReference type="Proteomes" id="UP000694700"/>
    </source>
</evidence>
<keyword evidence="14" id="KW-1015">Disulfide bond</keyword>
<evidence type="ECO:0000256" key="11">
    <source>
        <dbReference type="ARBA" id="ARBA00022949"/>
    </source>
</evidence>
<dbReference type="PROSITE" id="PS50835">
    <property type="entry name" value="IG_LIKE"/>
    <property type="match status" value="1"/>
</dbReference>
<dbReference type="SUPFAM" id="SSF48726">
    <property type="entry name" value="Immunoglobulin"/>
    <property type="match status" value="1"/>
</dbReference>
<keyword evidence="8" id="KW-0812">Transmembrane</keyword>
<dbReference type="Ensembl" id="ENSCCRT00015029684.1">
    <property type="protein sequence ID" value="ENSCCRP00015028670.1"/>
    <property type="gene ID" value="ENSCCRG00015012093.1"/>
</dbReference>
<keyword evidence="13" id="KW-0472">Membrane</keyword>
<organism evidence="20 21">
    <name type="scientific">Cyprinus carpio</name>
    <name type="common">Common carp</name>
    <dbReference type="NCBI Taxonomy" id="7962"/>
    <lineage>
        <taxon>Eukaryota</taxon>
        <taxon>Metazoa</taxon>
        <taxon>Chordata</taxon>
        <taxon>Craniata</taxon>
        <taxon>Vertebrata</taxon>
        <taxon>Euteleostomi</taxon>
        <taxon>Actinopterygii</taxon>
        <taxon>Neopterygii</taxon>
        <taxon>Teleostei</taxon>
        <taxon>Ostariophysi</taxon>
        <taxon>Cypriniformes</taxon>
        <taxon>Cyprinidae</taxon>
        <taxon>Cyprininae</taxon>
        <taxon>Cyprinus</taxon>
    </lineage>
</organism>
<keyword evidence="5" id="KW-0796">Tight junction</keyword>
<comment type="subunit">
    <text evidence="18">Interacts with the ninth PDZ domain of MPDZ. Interacts with the first PDZ domain of PARD3. The association between PARD3 and PARD6B probably disrupts this interaction. Interacts with ITGAL (via I-domain). Interacts with CD151.</text>
</comment>
<keyword evidence="16" id="KW-0393">Immunoglobulin domain</keyword>
<evidence type="ECO:0000256" key="1">
    <source>
        <dbReference type="ARBA" id="ARBA00004251"/>
    </source>
</evidence>
<dbReference type="Pfam" id="PF13927">
    <property type="entry name" value="Ig_3"/>
    <property type="match status" value="1"/>
</dbReference>
<dbReference type="PANTHER" id="PTHR45113:SF1">
    <property type="entry name" value="JUNCTIONAL ADHESION MOLECULE A"/>
    <property type="match status" value="1"/>
</dbReference>
<evidence type="ECO:0000313" key="20">
    <source>
        <dbReference type="Ensembl" id="ENSCCRP00015028670.1"/>
    </source>
</evidence>
<keyword evidence="9" id="KW-0732">Signal</keyword>
<evidence type="ECO:0000256" key="3">
    <source>
        <dbReference type="ARBA" id="ARBA00008637"/>
    </source>
</evidence>
<evidence type="ECO:0000256" key="17">
    <source>
        <dbReference type="ARBA" id="ARBA00030590"/>
    </source>
</evidence>
<keyword evidence="7" id="KW-0597">Phosphoprotein</keyword>
<dbReference type="GO" id="GO:0005886">
    <property type="term" value="C:plasma membrane"/>
    <property type="evidence" value="ECO:0007669"/>
    <property type="project" value="UniProtKB-SubCell"/>
</dbReference>
<dbReference type="GO" id="GO:0005923">
    <property type="term" value="C:bicellular tight junction"/>
    <property type="evidence" value="ECO:0007669"/>
    <property type="project" value="UniProtKB-SubCell"/>
</dbReference>
<evidence type="ECO:0000256" key="4">
    <source>
        <dbReference type="ARBA" id="ARBA00016608"/>
    </source>
</evidence>
<keyword evidence="6" id="KW-1003">Cell membrane</keyword>
<dbReference type="AlphaFoldDB" id="A0A8C1TZ04"/>
<dbReference type="InterPro" id="IPR007110">
    <property type="entry name" value="Ig-like_dom"/>
</dbReference>
<dbReference type="PANTHER" id="PTHR45113">
    <property type="entry name" value="JUNCTIONAL ADHESION MOLECULE A"/>
    <property type="match status" value="1"/>
</dbReference>
<dbReference type="InterPro" id="IPR042456">
    <property type="entry name" value="F11R"/>
</dbReference>
<dbReference type="SMART" id="SM00408">
    <property type="entry name" value="IGc2"/>
    <property type="match status" value="1"/>
</dbReference>
<name>A0A8C1TZ04_CYPCA</name>
<evidence type="ECO:0000256" key="8">
    <source>
        <dbReference type="ARBA" id="ARBA00022692"/>
    </source>
</evidence>
<keyword evidence="15" id="KW-0325">Glycoprotein</keyword>
<keyword evidence="12" id="KW-1133">Transmembrane helix</keyword>
<evidence type="ECO:0000256" key="2">
    <source>
        <dbReference type="ARBA" id="ARBA00004435"/>
    </source>
</evidence>
<evidence type="ECO:0000256" key="9">
    <source>
        <dbReference type="ARBA" id="ARBA00022729"/>
    </source>
</evidence>
<feature type="domain" description="Ig-like" evidence="19">
    <location>
        <begin position="13"/>
        <end position="119"/>
    </location>
</feature>
<evidence type="ECO:0000256" key="16">
    <source>
        <dbReference type="ARBA" id="ARBA00023319"/>
    </source>
</evidence>
<comment type="similarity">
    <text evidence="3">Belongs to the immunoglobulin superfamily.</text>
</comment>
<dbReference type="InterPro" id="IPR036179">
    <property type="entry name" value="Ig-like_dom_sf"/>
</dbReference>
<evidence type="ECO:0000256" key="13">
    <source>
        <dbReference type="ARBA" id="ARBA00023136"/>
    </source>
</evidence>
<dbReference type="InterPro" id="IPR003598">
    <property type="entry name" value="Ig_sub2"/>
</dbReference>
<reference evidence="20" key="1">
    <citation type="submission" date="2025-08" db="UniProtKB">
        <authorList>
            <consortium name="Ensembl"/>
        </authorList>
    </citation>
    <scope>IDENTIFICATION</scope>
</reference>
<dbReference type="GO" id="GO:0090559">
    <property type="term" value="P:regulation of membrane permeability"/>
    <property type="evidence" value="ECO:0007669"/>
    <property type="project" value="TreeGrafter"/>
</dbReference>
<dbReference type="GO" id="GO:0007155">
    <property type="term" value="P:cell adhesion"/>
    <property type="evidence" value="ECO:0007669"/>
    <property type="project" value="InterPro"/>
</dbReference>
<evidence type="ECO:0000256" key="12">
    <source>
        <dbReference type="ARBA" id="ARBA00022989"/>
    </source>
</evidence>
<accession>A0A8C1TZ04</accession>
<sequence>MKLCNTPNSIVIPTVISSTAVPPSKPLSRIPSSVTTGSNVRLTCFDADGSPPSTYKWYKDNTPLPEDPTMFPNFKNLTYKMNIFSGNLEFPSISKLDTGSYFCEAFNGEGAPQRGDAVHMEVHDEDNSQAPAVSSSLSTETQNVPSKITMNHMLEKQYGVFMLQESIITSAIFTDGSQARTVISHLFKLQRHSQGVCVCVWGGGVL</sequence>
<dbReference type="FunFam" id="2.60.40.10:FF:000342">
    <property type="entry name" value="Junctional adhesion molecule A"/>
    <property type="match status" value="1"/>
</dbReference>
<comment type="subcellular location">
    <subcellularLocation>
        <location evidence="2">Cell junction</location>
        <location evidence="2">Tight junction</location>
    </subcellularLocation>
    <subcellularLocation>
        <location evidence="1">Cell membrane</location>
        <topology evidence="1">Single-pass type I membrane protein</topology>
    </subcellularLocation>
</comment>
<dbReference type="SMART" id="SM00409">
    <property type="entry name" value="IG"/>
    <property type="match status" value="1"/>
</dbReference>
<protein>
    <recommendedName>
        <fullName evidence="4">Junctional adhesion molecule A</fullName>
    </recommendedName>
    <alternativeName>
        <fullName evidence="17">Junctional adhesion molecule 1</fullName>
    </alternativeName>
</protein>
<dbReference type="GO" id="GO:0050892">
    <property type="term" value="P:intestinal absorption"/>
    <property type="evidence" value="ECO:0007669"/>
    <property type="project" value="TreeGrafter"/>
</dbReference>
<evidence type="ECO:0000259" key="19">
    <source>
        <dbReference type="PROSITE" id="PS50835"/>
    </source>
</evidence>
<dbReference type="InterPro" id="IPR013783">
    <property type="entry name" value="Ig-like_fold"/>
</dbReference>
<keyword evidence="11" id="KW-0965">Cell junction</keyword>
<evidence type="ECO:0000256" key="10">
    <source>
        <dbReference type="ARBA" id="ARBA00022737"/>
    </source>
</evidence>
<evidence type="ECO:0000256" key="15">
    <source>
        <dbReference type="ARBA" id="ARBA00023180"/>
    </source>
</evidence>
<proteinExistence type="inferred from homology"/>
<dbReference type="GO" id="GO:0090557">
    <property type="term" value="P:establishment of endothelial intestinal barrier"/>
    <property type="evidence" value="ECO:0007669"/>
    <property type="project" value="TreeGrafter"/>
</dbReference>
<dbReference type="InterPro" id="IPR003599">
    <property type="entry name" value="Ig_sub"/>
</dbReference>
<keyword evidence="10" id="KW-0677">Repeat</keyword>